<dbReference type="SUPFAM" id="SSF118215">
    <property type="entry name" value="Proton glutamate symport protein"/>
    <property type="match status" value="1"/>
</dbReference>
<evidence type="ECO:0000256" key="6">
    <source>
        <dbReference type="ARBA" id="ARBA00023136"/>
    </source>
</evidence>
<protein>
    <submittedName>
        <fullName evidence="8">Dicarboxylate/amino acid:cation symporter</fullName>
    </submittedName>
</protein>
<keyword evidence="2" id="KW-0813">Transport</keyword>
<dbReference type="InterPro" id="IPR036458">
    <property type="entry name" value="Na:dicarbo_symporter_sf"/>
</dbReference>
<dbReference type="Gene3D" id="1.10.3860.10">
    <property type="entry name" value="Sodium:dicarboxylate symporter"/>
    <property type="match status" value="1"/>
</dbReference>
<accession>A0ABV1D648</accession>
<keyword evidence="6 7" id="KW-0472">Membrane</keyword>
<keyword evidence="3" id="KW-1003">Cell membrane</keyword>
<evidence type="ECO:0000256" key="2">
    <source>
        <dbReference type="ARBA" id="ARBA00022448"/>
    </source>
</evidence>
<feature type="transmembrane region" description="Helical" evidence="7">
    <location>
        <begin position="176"/>
        <end position="200"/>
    </location>
</feature>
<dbReference type="EMBL" id="JBBMFM010000027">
    <property type="protein sequence ID" value="MEQ2425208.1"/>
    <property type="molecule type" value="Genomic_DNA"/>
</dbReference>
<evidence type="ECO:0000313" key="8">
    <source>
        <dbReference type="EMBL" id="MEQ2425208.1"/>
    </source>
</evidence>
<feature type="transmembrane region" description="Helical" evidence="7">
    <location>
        <begin position="353"/>
        <end position="376"/>
    </location>
</feature>
<evidence type="ECO:0000313" key="9">
    <source>
        <dbReference type="Proteomes" id="UP001454086"/>
    </source>
</evidence>
<feature type="transmembrane region" description="Helical" evidence="7">
    <location>
        <begin position="43"/>
        <end position="68"/>
    </location>
</feature>
<evidence type="ECO:0000256" key="3">
    <source>
        <dbReference type="ARBA" id="ARBA00022475"/>
    </source>
</evidence>
<keyword evidence="5 7" id="KW-1133">Transmembrane helix</keyword>
<feature type="transmembrane region" description="Helical" evidence="7">
    <location>
        <begin position="80"/>
        <end position="102"/>
    </location>
</feature>
<dbReference type="PANTHER" id="PTHR42865">
    <property type="entry name" value="PROTON/GLUTAMATE-ASPARTATE SYMPORTER"/>
    <property type="match status" value="1"/>
</dbReference>
<feature type="transmembrane region" description="Helical" evidence="7">
    <location>
        <begin position="220"/>
        <end position="241"/>
    </location>
</feature>
<dbReference type="PRINTS" id="PR00173">
    <property type="entry name" value="EDTRNSPORT"/>
</dbReference>
<feature type="transmembrane region" description="Helical" evidence="7">
    <location>
        <begin position="12"/>
        <end position="31"/>
    </location>
</feature>
<gene>
    <name evidence="8" type="ORF">WMQ36_09510</name>
</gene>
<evidence type="ECO:0000256" key="5">
    <source>
        <dbReference type="ARBA" id="ARBA00022989"/>
    </source>
</evidence>
<feature type="transmembrane region" description="Helical" evidence="7">
    <location>
        <begin position="324"/>
        <end position="341"/>
    </location>
</feature>
<comment type="subcellular location">
    <subcellularLocation>
        <location evidence="1">Cell membrane</location>
        <topology evidence="1">Multi-pass membrane protein</topology>
    </subcellularLocation>
</comment>
<keyword evidence="9" id="KW-1185">Reference proteome</keyword>
<organism evidence="8 9">
    <name type="scientific">Enterocloster hominis</name>
    <name type="common">ex Hitch et al. 2024</name>
    <dbReference type="NCBI Taxonomy" id="1917870"/>
    <lineage>
        <taxon>Bacteria</taxon>
        <taxon>Bacillati</taxon>
        <taxon>Bacillota</taxon>
        <taxon>Clostridia</taxon>
        <taxon>Lachnospirales</taxon>
        <taxon>Lachnospiraceae</taxon>
        <taxon>Enterocloster</taxon>
    </lineage>
</organism>
<sequence>MNKSTIWKNYRFPIILLSGITIGAVLGIVLGEKAKVLAPLGDIFLNLMFTIVVPMVFVSIASAVGNMVNMKRLGRIMGSLVTVFVVTGAIAGVLVLVVVNVFPPAAGTSIQFASAEMEEMSSVGDMIVGALTVDDFSGLMSRRNMLPIIVFAILSGFCVSACGGEESPVGKLLNNLNTIIMKIVSIIMMYAPIGLGAYFASLVGEFGPGLIGDYGHAMLVYYPMCLFYFFTAFPAYAYFAGGKEGVSRMFKHILNPAVTAFATQSSIAALPVNAEACDRIGVPKDIRDIVLPMGATMHMDGSVLSAIVKISFLFGIFNQSFTGVGTYAMAMAVAVLSAFVLSGAPGGGLVGEMLIVSLFGFPAEAFPLIATIGFLVDPAATCLNASGDTIASMMVTRMVEGKDWLNRRIKKEEEMTPEAPGLERA</sequence>
<feature type="transmembrane region" description="Helical" evidence="7">
    <location>
        <begin position="145"/>
        <end position="164"/>
    </location>
</feature>
<evidence type="ECO:0000256" key="7">
    <source>
        <dbReference type="SAM" id="Phobius"/>
    </source>
</evidence>
<name>A0ABV1D648_9FIRM</name>
<dbReference type="Pfam" id="PF00375">
    <property type="entry name" value="SDF"/>
    <property type="match status" value="1"/>
</dbReference>
<reference evidence="8 9" key="1">
    <citation type="submission" date="2024-03" db="EMBL/GenBank/DDBJ databases">
        <title>Human intestinal bacterial collection.</title>
        <authorList>
            <person name="Pauvert C."/>
            <person name="Hitch T.C.A."/>
            <person name="Clavel T."/>
        </authorList>
    </citation>
    <scope>NUCLEOTIDE SEQUENCE [LARGE SCALE GENOMIC DNA]</scope>
    <source>
        <strain evidence="8 9">CLA-SR-H021</strain>
    </source>
</reference>
<dbReference type="InterPro" id="IPR001991">
    <property type="entry name" value="Na-dicarboxylate_symporter"/>
</dbReference>
<proteinExistence type="predicted"/>
<dbReference type="Proteomes" id="UP001454086">
    <property type="component" value="Unassembled WGS sequence"/>
</dbReference>
<comment type="caution">
    <text evidence="8">The sequence shown here is derived from an EMBL/GenBank/DDBJ whole genome shotgun (WGS) entry which is preliminary data.</text>
</comment>
<keyword evidence="4 7" id="KW-0812">Transmembrane</keyword>
<dbReference type="PANTHER" id="PTHR42865:SF7">
    <property type="entry name" value="PROTON_GLUTAMATE-ASPARTATE SYMPORTER"/>
    <property type="match status" value="1"/>
</dbReference>
<dbReference type="RefSeq" id="WP_008721111.1">
    <property type="nucleotide sequence ID" value="NZ_JBBMFM010000027.1"/>
</dbReference>
<evidence type="ECO:0000256" key="4">
    <source>
        <dbReference type="ARBA" id="ARBA00022692"/>
    </source>
</evidence>
<evidence type="ECO:0000256" key="1">
    <source>
        <dbReference type="ARBA" id="ARBA00004651"/>
    </source>
</evidence>
<feature type="transmembrane region" description="Helical" evidence="7">
    <location>
        <begin position="301"/>
        <end position="318"/>
    </location>
</feature>